<accession>A0A1H9ZVB0</accession>
<keyword evidence="2" id="KW-1185">Reference proteome</keyword>
<reference evidence="1 2" key="1">
    <citation type="submission" date="2016-10" db="EMBL/GenBank/DDBJ databases">
        <authorList>
            <person name="de Groot N.N."/>
        </authorList>
    </citation>
    <scope>NUCLEOTIDE SEQUENCE [LARGE SCALE GENOMIC DNA]</scope>
    <source>
        <strain evidence="1 2">DSM 18979</strain>
    </source>
</reference>
<evidence type="ECO:0000313" key="2">
    <source>
        <dbReference type="Proteomes" id="UP000199568"/>
    </source>
</evidence>
<gene>
    <name evidence="1" type="ORF">SAMN05660297_00707</name>
</gene>
<sequence>MNEFFSKYKKIIIFGAGPIVDKLLDSVNLQIQYIIDNDPRKWGKKLSGIKIFNPDVLKTEDKNELVIIITSFFYDEEIRNQLSEMGFKRYENYFSIDEIYPIGKTRAAHHPELLQNENIVLLKSVSDGRVMIDKKELKVYRGFYKNAAAEYKEVFDNCLELKLFNDYLVNLNISNIENIHPFGIVFEQDYIRPITDSNEWSPLMMIDAANRTIDLQILLSKRNLTIHDPLPPNIIYDNTYKWLDFGSIWNIDKITNTKEPVFWNVDQFFYCEHPISTFFEEIVINCKKNKESFDKNKINNNIFGFLSEAERKKYINIRQRIFNKCIENKFAEAFAIIKDYFNEFTIEVDLNLISYYEEMFHYPNLTKEDYIVLDMIDKICSDTMVLIDLGRLYNKKSVKLFKKLDDKIKKIIVTSNSSVFNDCIYTILQKNSIYNILPIQAQLFKHQSIHAPNNHQDFCDRYRTSTLLALNTIQELVFCQQFSFEEIFEKYSRLTDKYLIFDFDDKCNVILYSGIEQNEYEWYTYEELLKAHNKYFNLHQIISVTDSKKIILSKRK</sequence>
<dbReference type="RefSeq" id="WP_090439409.1">
    <property type="nucleotide sequence ID" value="NZ_FOHU01000002.1"/>
</dbReference>
<evidence type="ECO:0000313" key="1">
    <source>
        <dbReference type="EMBL" id="SES84778.1"/>
    </source>
</evidence>
<dbReference type="AlphaFoldDB" id="A0A1H9ZVB0"/>
<dbReference type="EMBL" id="FOHU01000002">
    <property type="protein sequence ID" value="SES84778.1"/>
    <property type="molecule type" value="Genomic_DNA"/>
</dbReference>
<dbReference type="InterPro" id="IPR029063">
    <property type="entry name" value="SAM-dependent_MTases_sf"/>
</dbReference>
<dbReference type="STRING" id="426128.SAMN05660297_00707"/>
<protein>
    <submittedName>
        <fullName evidence="1">Uncharacterized protein</fullName>
    </submittedName>
</protein>
<dbReference type="Proteomes" id="UP000199568">
    <property type="component" value="Unassembled WGS sequence"/>
</dbReference>
<dbReference type="SUPFAM" id="SSF53335">
    <property type="entry name" value="S-adenosyl-L-methionine-dependent methyltransferases"/>
    <property type="match status" value="1"/>
</dbReference>
<proteinExistence type="predicted"/>
<organism evidence="1 2">
    <name type="scientific">Natronincola peptidivorans</name>
    <dbReference type="NCBI Taxonomy" id="426128"/>
    <lineage>
        <taxon>Bacteria</taxon>
        <taxon>Bacillati</taxon>
        <taxon>Bacillota</taxon>
        <taxon>Clostridia</taxon>
        <taxon>Peptostreptococcales</taxon>
        <taxon>Natronincolaceae</taxon>
        <taxon>Natronincola</taxon>
    </lineage>
</organism>
<dbReference type="OrthoDB" id="5329963at2"/>
<name>A0A1H9ZVB0_9FIRM</name>
<dbReference type="Gene3D" id="3.40.50.720">
    <property type="entry name" value="NAD(P)-binding Rossmann-like Domain"/>
    <property type="match status" value="1"/>
</dbReference>